<evidence type="ECO:0000259" key="2">
    <source>
        <dbReference type="Pfam" id="PF23713"/>
    </source>
</evidence>
<dbReference type="PANTHER" id="PTHR46814:SF1">
    <property type="entry name" value="EGALITARIAN, ISOFORM B"/>
    <property type="match status" value="1"/>
</dbReference>
<dbReference type="EMBL" id="JAPXFL010000007">
    <property type="protein sequence ID" value="KAK9503398.1"/>
    <property type="molecule type" value="Genomic_DNA"/>
</dbReference>
<feature type="compositionally biased region" description="Low complexity" evidence="1">
    <location>
        <begin position="186"/>
        <end position="204"/>
    </location>
</feature>
<organism evidence="3 4">
    <name type="scientific">Rhynocoris fuscipes</name>
    <dbReference type="NCBI Taxonomy" id="488301"/>
    <lineage>
        <taxon>Eukaryota</taxon>
        <taxon>Metazoa</taxon>
        <taxon>Ecdysozoa</taxon>
        <taxon>Arthropoda</taxon>
        <taxon>Hexapoda</taxon>
        <taxon>Insecta</taxon>
        <taxon>Pterygota</taxon>
        <taxon>Neoptera</taxon>
        <taxon>Paraneoptera</taxon>
        <taxon>Hemiptera</taxon>
        <taxon>Heteroptera</taxon>
        <taxon>Panheteroptera</taxon>
        <taxon>Cimicomorpha</taxon>
        <taxon>Reduviidae</taxon>
        <taxon>Harpactorinae</taxon>
        <taxon>Harpactorini</taxon>
        <taxon>Rhynocoris</taxon>
    </lineage>
</organism>
<keyword evidence="4" id="KW-1185">Reference proteome</keyword>
<dbReference type="Proteomes" id="UP001461498">
    <property type="component" value="Unassembled WGS sequence"/>
</dbReference>
<name>A0AAW1CX67_9HEMI</name>
<dbReference type="PANTHER" id="PTHR46814">
    <property type="entry name" value="EGALITARIAN, ISOFORM B"/>
    <property type="match status" value="1"/>
</dbReference>
<dbReference type="InterPro" id="IPR056589">
    <property type="entry name" value="WH_Egal-1"/>
</dbReference>
<feature type="region of interest" description="Disordered" evidence="1">
    <location>
        <begin position="186"/>
        <end position="207"/>
    </location>
</feature>
<evidence type="ECO:0000313" key="3">
    <source>
        <dbReference type="EMBL" id="KAK9503398.1"/>
    </source>
</evidence>
<reference evidence="3 4" key="1">
    <citation type="submission" date="2022-12" db="EMBL/GenBank/DDBJ databases">
        <title>Chromosome-level genome assembly of true bugs.</title>
        <authorList>
            <person name="Ma L."/>
            <person name="Li H."/>
        </authorList>
    </citation>
    <scope>NUCLEOTIDE SEQUENCE [LARGE SCALE GENOMIC DNA]</scope>
    <source>
        <strain evidence="3">Lab_2022b</strain>
    </source>
</reference>
<gene>
    <name evidence="3" type="ORF">O3M35_009957</name>
</gene>
<evidence type="ECO:0000256" key="1">
    <source>
        <dbReference type="SAM" id="MobiDB-lite"/>
    </source>
</evidence>
<feature type="domain" description="Egal-1 winged helix" evidence="2">
    <location>
        <begin position="17"/>
        <end position="84"/>
    </location>
</feature>
<evidence type="ECO:0000313" key="4">
    <source>
        <dbReference type="Proteomes" id="UP001461498"/>
    </source>
</evidence>
<accession>A0AAW1CX67</accession>
<dbReference type="Pfam" id="PF23713">
    <property type="entry name" value="WHD_Egal"/>
    <property type="match status" value="2"/>
</dbReference>
<sequence>MVNIKTRDASTRDIAEAAVQYFSNKLRQYGEGTEVPIKSLFGHRSQASREIRHTCGQQIDEFRTFLSMNSNDFIVYEDNVKLKEYACTKLQPEPEAVKVDFAASSHLLKFFKLCIDIKAPLPADQLYNHVQTFFPEDVWSPIFKTPQDLLSFMRIHSNLFNVRARTIYSAQRADCKYIKSNTNINNNNDINNNDSGSSTTASSPPAVPIENITDTSINLRKTELAKGVNTSVPKVQAATAGNDGNIASVSVQEYNWNDQVLQSTKIIANTKECLDLVEDNTLLVISI</sequence>
<comment type="caution">
    <text evidence="3">The sequence shown here is derived from an EMBL/GenBank/DDBJ whole genome shotgun (WGS) entry which is preliminary data.</text>
</comment>
<dbReference type="AlphaFoldDB" id="A0AAW1CX67"/>
<proteinExistence type="predicted"/>
<protein>
    <recommendedName>
        <fullName evidence="2">Egal-1 winged helix domain-containing protein</fullName>
    </recommendedName>
</protein>
<feature type="domain" description="Egal-1 winged helix" evidence="2">
    <location>
        <begin position="107"/>
        <end position="170"/>
    </location>
</feature>